<evidence type="ECO:0000313" key="1">
    <source>
        <dbReference type="EMBL" id="GAH41864.1"/>
    </source>
</evidence>
<accession>X1GJR6</accession>
<name>X1GJR6_9ZZZZ</name>
<gene>
    <name evidence="1" type="ORF">S03H2_21030</name>
</gene>
<reference evidence="1" key="1">
    <citation type="journal article" date="2014" name="Front. Microbiol.">
        <title>High frequency of phylogenetically diverse reductive dehalogenase-homologous genes in deep subseafloor sedimentary metagenomes.</title>
        <authorList>
            <person name="Kawai M."/>
            <person name="Futagami T."/>
            <person name="Toyoda A."/>
            <person name="Takaki Y."/>
            <person name="Nishi S."/>
            <person name="Hori S."/>
            <person name="Arai W."/>
            <person name="Tsubouchi T."/>
            <person name="Morono Y."/>
            <person name="Uchiyama I."/>
            <person name="Ito T."/>
            <person name="Fujiyama A."/>
            <person name="Inagaki F."/>
            <person name="Takami H."/>
        </authorList>
    </citation>
    <scope>NUCLEOTIDE SEQUENCE</scope>
    <source>
        <strain evidence="1">Expedition CK06-06</strain>
    </source>
</reference>
<organism evidence="1">
    <name type="scientific">marine sediment metagenome</name>
    <dbReference type="NCBI Taxonomy" id="412755"/>
    <lineage>
        <taxon>unclassified sequences</taxon>
        <taxon>metagenomes</taxon>
        <taxon>ecological metagenomes</taxon>
    </lineage>
</organism>
<sequence>MMNDLEKNKLFVGTKQTDYEYYHKLSKSIIDKIDIVLAR</sequence>
<dbReference type="EMBL" id="BARU01011152">
    <property type="protein sequence ID" value="GAH41864.1"/>
    <property type="molecule type" value="Genomic_DNA"/>
</dbReference>
<protein>
    <submittedName>
        <fullName evidence="1">Uncharacterized protein</fullName>
    </submittedName>
</protein>
<comment type="caution">
    <text evidence="1">The sequence shown here is derived from an EMBL/GenBank/DDBJ whole genome shotgun (WGS) entry which is preliminary data.</text>
</comment>
<proteinExistence type="predicted"/>
<dbReference type="AlphaFoldDB" id="X1GJR6"/>